<dbReference type="Proteomes" id="UP000749559">
    <property type="component" value="Unassembled WGS sequence"/>
</dbReference>
<dbReference type="PRINTS" id="PR00722">
    <property type="entry name" value="CHYMOTRYPSIN"/>
</dbReference>
<name>A0A8S4P4R6_OWEFU</name>
<dbReference type="GO" id="GO:0006508">
    <property type="term" value="P:proteolysis"/>
    <property type="evidence" value="ECO:0007669"/>
    <property type="project" value="UniProtKB-KW"/>
</dbReference>
<dbReference type="PROSITE" id="PS00135">
    <property type="entry name" value="TRYPSIN_SER"/>
    <property type="match status" value="1"/>
</dbReference>
<dbReference type="OrthoDB" id="6158450at2759"/>
<evidence type="ECO:0000256" key="4">
    <source>
        <dbReference type="SAM" id="SignalP"/>
    </source>
</evidence>
<dbReference type="InterPro" id="IPR033116">
    <property type="entry name" value="TRYPSIN_SER"/>
</dbReference>
<dbReference type="InterPro" id="IPR009003">
    <property type="entry name" value="Peptidase_S1_PA"/>
</dbReference>
<evidence type="ECO:0000259" key="5">
    <source>
        <dbReference type="PROSITE" id="PS50240"/>
    </source>
</evidence>
<dbReference type="Gene3D" id="2.40.10.10">
    <property type="entry name" value="Trypsin-like serine proteases"/>
    <property type="match status" value="1"/>
</dbReference>
<evidence type="ECO:0000256" key="2">
    <source>
        <dbReference type="ARBA" id="ARBA00024195"/>
    </source>
</evidence>
<dbReference type="InterPro" id="IPR018114">
    <property type="entry name" value="TRYPSIN_HIS"/>
</dbReference>
<keyword evidence="7" id="KW-1185">Reference proteome</keyword>
<comment type="similarity">
    <text evidence="2">Belongs to the peptidase S1 family. CLIP subfamily.</text>
</comment>
<keyword evidence="1" id="KW-1015">Disulfide bond</keyword>
<keyword evidence="3" id="KW-0645">Protease</keyword>
<dbReference type="CDD" id="cd00190">
    <property type="entry name" value="Tryp_SPc"/>
    <property type="match status" value="1"/>
</dbReference>
<dbReference type="EMBL" id="CAIIXF020000006">
    <property type="protein sequence ID" value="CAH1786488.1"/>
    <property type="molecule type" value="Genomic_DNA"/>
</dbReference>
<dbReference type="InterPro" id="IPR001254">
    <property type="entry name" value="Trypsin_dom"/>
</dbReference>
<dbReference type="InterPro" id="IPR043504">
    <property type="entry name" value="Peptidase_S1_PA_chymotrypsin"/>
</dbReference>
<dbReference type="FunFam" id="2.40.10.10:FF:000002">
    <property type="entry name" value="Transmembrane protease serine"/>
    <property type="match status" value="1"/>
</dbReference>
<comment type="caution">
    <text evidence="6">The sequence shown here is derived from an EMBL/GenBank/DDBJ whole genome shotgun (WGS) entry which is preliminary data.</text>
</comment>
<dbReference type="FunFam" id="2.40.10.10:FF:000068">
    <property type="entry name" value="transmembrane protease serine 2"/>
    <property type="match status" value="1"/>
</dbReference>
<keyword evidence="4" id="KW-0732">Signal</keyword>
<evidence type="ECO:0000256" key="3">
    <source>
        <dbReference type="RuleBase" id="RU363034"/>
    </source>
</evidence>
<evidence type="ECO:0000313" key="7">
    <source>
        <dbReference type="Proteomes" id="UP000749559"/>
    </source>
</evidence>
<dbReference type="SUPFAM" id="SSF50494">
    <property type="entry name" value="Trypsin-like serine proteases"/>
    <property type="match status" value="1"/>
</dbReference>
<evidence type="ECO:0000313" key="6">
    <source>
        <dbReference type="EMBL" id="CAH1786488.1"/>
    </source>
</evidence>
<keyword evidence="3" id="KW-0720">Serine protease</keyword>
<dbReference type="InterPro" id="IPR051487">
    <property type="entry name" value="Ser/Thr_Proteases_Immune/Dev"/>
</dbReference>
<gene>
    <name evidence="6" type="ORF">OFUS_LOCUS12379</name>
</gene>
<feature type="chain" id="PRO_5035741078" description="Peptidase S1 domain-containing protein" evidence="4">
    <location>
        <begin position="19"/>
        <end position="281"/>
    </location>
</feature>
<feature type="signal peptide" evidence="4">
    <location>
        <begin position="1"/>
        <end position="18"/>
    </location>
</feature>
<dbReference type="GO" id="GO:0004252">
    <property type="term" value="F:serine-type endopeptidase activity"/>
    <property type="evidence" value="ECO:0007669"/>
    <property type="project" value="InterPro"/>
</dbReference>
<evidence type="ECO:0000256" key="1">
    <source>
        <dbReference type="ARBA" id="ARBA00023157"/>
    </source>
</evidence>
<dbReference type="InterPro" id="IPR001314">
    <property type="entry name" value="Peptidase_S1A"/>
</dbReference>
<dbReference type="PANTHER" id="PTHR24256">
    <property type="entry name" value="TRYPTASE-RELATED"/>
    <property type="match status" value="1"/>
</dbReference>
<dbReference type="SMART" id="SM00020">
    <property type="entry name" value="Tryp_SPc"/>
    <property type="match status" value="1"/>
</dbReference>
<sequence length="281" mass="30411">MLWILLVAGIAYGQDCGAKPPQRPWAPAITNGRDSDPNAWPWQLSLRYNADGVEPFGHTCGASLLSPNLALTAAHCVDPEIGGPERDIPANFRLIAGAHAMELTGSEQVLSVSEIIRHSRYVADSTIGFPNDIALLRLAAPANLDDPNVAVVCIPENSTHLFDGRPNCWMTGWGLVDFWDGRLPTVLQEGEQELLTNEECQAEFPFPNLRETHQCVGRGADGTPGACQGDSGGPLTCLEDNGKWYQVGVTSFGILGCEGAPSMYTRVAAYREWIIDRINAP</sequence>
<dbReference type="PROSITE" id="PS50240">
    <property type="entry name" value="TRYPSIN_DOM"/>
    <property type="match status" value="1"/>
</dbReference>
<reference evidence="6" key="1">
    <citation type="submission" date="2022-03" db="EMBL/GenBank/DDBJ databases">
        <authorList>
            <person name="Martin C."/>
        </authorList>
    </citation>
    <scope>NUCLEOTIDE SEQUENCE</scope>
</reference>
<protein>
    <recommendedName>
        <fullName evidence="5">Peptidase S1 domain-containing protein</fullName>
    </recommendedName>
</protein>
<dbReference type="AlphaFoldDB" id="A0A8S4P4R6"/>
<feature type="domain" description="Peptidase S1" evidence="5">
    <location>
        <begin position="29"/>
        <end position="279"/>
    </location>
</feature>
<keyword evidence="3" id="KW-0378">Hydrolase</keyword>
<dbReference type="Pfam" id="PF00089">
    <property type="entry name" value="Trypsin"/>
    <property type="match status" value="1"/>
</dbReference>
<proteinExistence type="inferred from homology"/>
<dbReference type="PROSITE" id="PS00134">
    <property type="entry name" value="TRYPSIN_HIS"/>
    <property type="match status" value="1"/>
</dbReference>
<organism evidence="6 7">
    <name type="scientific">Owenia fusiformis</name>
    <name type="common">Polychaete worm</name>
    <dbReference type="NCBI Taxonomy" id="6347"/>
    <lineage>
        <taxon>Eukaryota</taxon>
        <taxon>Metazoa</taxon>
        <taxon>Spiralia</taxon>
        <taxon>Lophotrochozoa</taxon>
        <taxon>Annelida</taxon>
        <taxon>Polychaeta</taxon>
        <taxon>Sedentaria</taxon>
        <taxon>Canalipalpata</taxon>
        <taxon>Sabellida</taxon>
        <taxon>Oweniida</taxon>
        <taxon>Oweniidae</taxon>
        <taxon>Owenia</taxon>
    </lineage>
</organism>
<accession>A0A8S4P4R6</accession>